<dbReference type="Proteomes" id="UP000676194">
    <property type="component" value="Chromosome"/>
</dbReference>
<comment type="similarity">
    <text evidence="7">Belongs to the glycosyltransferase 87 family.</text>
</comment>
<proteinExistence type="inferred from homology"/>
<feature type="transmembrane region" description="Helical" evidence="8">
    <location>
        <begin position="209"/>
        <end position="228"/>
    </location>
</feature>
<dbReference type="GO" id="GO:0005886">
    <property type="term" value="C:plasma membrane"/>
    <property type="evidence" value="ECO:0007669"/>
    <property type="project" value="UniProtKB-SubCell"/>
</dbReference>
<feature type="transmembrane region" description="Helical" evidence="8">
    <location>
        <begin position="87"/>
        <end position="105"/>
    </location>
</feature>
<evidence type="ECO:0000313" key="9">
    <source>
        <dbReference type="EMBL" id="QVL33138.1"/>
    </source>
</evidence>
<feature type="transmembrane region" description="Helical" evidence="8">
    <location>
        <begin position="358"/>
        <end position="376"/>
    </location>
</feature>
<evidence type="ECO:0000256" key="2">
    <source>
        <dbReference type="ARBA" id="ARBA00022475"/>
    </source>
</evidence>
<evidence type="ECO:0000313" key="10">
    <source>
        <dbReference type="Proteomes" id="UP000676194"/>
    </source>
</evidence>
<keyword evidence="5 8" id="KW-1133">Transmembrane helix</keyword>
<keyword evidence="3" id="KW-0808">Transferase</keyword>
<protein>
    <submittedName>
        <fullName evidence="9">DUF2029 domain-containing protein</fullName>
    </submittedName>
</protein>
<evidence type="ECO:0000256" key="3">
    <source>
        <dbReference type="ARBA" id="ARBA00022679"/>
    </source>
</evidence>
<dbReference type="EMBL" id="CP074694">
    <property type="protein sequence ID" value="QVL33138.1"/>
    <property type="molecule type" value="Genomic_DNA"/>
</dbReference>
<feature type="transmembrane region" description="Helical" evidence="8">
    <location>
        <begin position="265"/>
        <end position="282"/>
    </location>
</feature>
<keyword evidence="10" id="KW-1185">Reference proteome</keyword>
<evidence type="ECO:0000256" key="6">
    <source>
        <dbReference type="ARBA" id="ARBA00023136"/>
    </source>
</evidence>
<dbReference type="KEGG" id="tsph:KIH39_04265"/>
<dbReference type="GO" id="GO:0016758">
    <property type="term" value="F:hexosyltransferase activity"/>
    <property type="evidence" value="ECO:0007669"/>
    <property type="project" value="InterPro"/>
</dbReference>
<evidence type="ECO:0000256" key="4">
    <source>
        <dbReference type="ARBA" id="ARBA00022692"/>
    </source>
</evidence>
<sequence length="404" mass="45404">MPEGAAARFVTGRIVLFLRILISSLLIFASTKIALPTSVMNGEDLVQDYLSARAWIRDGNPYADLVRMRAENGFPPTEPDPVLSNPHPFFAIILVVPISGLHFPTAFLIWKILNCLALGAAWTIAWELFSKNTWKTLFGAGWVGLWAPVWQGLDFGQPTGVLCLLGIFLWKAAKNAKPNQFGILWALACCTRPFFFLTLAAIWGWNRGSRVRCLITAALFGGLIFILGGKDPWSWWRENASASSDYAYLCGTLGNLFSLGSRGGIILYAISFAFLVYFQQRYRNTDCTFCSAWVLLLLTYPLAWYHYDALAIPAVIWLGVRASEFDSRIIFWFLLAYLLGRALPSTSEHFWTMMYVQIFSRISLGIAVIFAVRLSLKHAIKNPPVRGGEKWMESHSKRISCLHP</sequence>
<dbReference type="RefSeq" id="WP_213498028.1">
    <property type="nucleotide sequence ID" value="NZ_CP074694.1"/>
</dbReference>
<feature type="transmembrane region" description="Helical" evidence="8">
    <location>
        <begin position="112"/>
        <end position="129"/>
    </location>
</feature>
<organism evidence="9 10">
    <name type="scientific">Telmatocola sphagniphila</name>
    <dbReference type="NCBI Taxonomy" id="1123043"/>
    <lineage>
        <taxon>Bacteria</taxon>
        <taxon>Pseudomonadati</taxon>
        <taxon>Planctomycetota</taxon>
        <taxon>Planctomycetia</taxon>
        <taxon>Gemmatales</taxon>
        <taxon>Gemmataceae</taxon>
    </lineage>
</organism>
<evidence type="ECO:0000256" key="1">
    <source>
        <dbReference type="ARBA" id="ARBA00004651"/>
    </source>
</evidence>
<evidence type="ECO:0000256" key="7">
    <source>
        <dbReference type="ARBA" id="ARBA00024033"/>
    </source>
</evidence>
<keyword evidence="4 8" id="KW-0812">Transmembrane</keyword>
<keyword evidence="6 8" id="KW-0472">Membrane</keyword>
<feature type="transmembrane region" description="Helical" evidence="8">
    <location>
        <begin position="182"/>
        <end position="203"/>
    </location>
</feature>
<dbReference type="AlphaFoldDB" id="A0A8E6B9P7"/>
<reference evidence="9" key="1">
    <citation type="submission" date="2021-05" db="EMBL/GenBank/DDBJ databases">
        <title>Complete genome sequence of the cellulolytic planctomycete Telmatocola sphagniphila SP2T and characterization of the first cellulase from planctomycetes.</title>
        <authorList>
            <person name="Rakitin A.L."/>
            <person name="Beletsky A.V."/>
            <person name="Naumoff D.G."/>
            <person name="Kulichevskaya I.S."/>
            <person name="Mardanov A.V."/>
            <person name="Ravin N.V."/>
            <person name="Dedysh S.N."/>
        </authorList>
    </citation>
    <scope>NUCLEOTIDE SEQUENCE</scope>
    <source>
        <strain evidence="9">SP2T</strain>
    </source>
</reference>
<evidence type="ECO:0000256" key="5">
    <source>
        <dbReference type="ARBA" id="ARBA00022989"/>
    </source>
</evidence>
<dbReference type="Pfam" id="PF09594">
    <property type="entry name" value="GT87"/>
    <property type="match status" value="1"/>
</dbReference>
<name>A0A8E6B9P7_9BACT</name>
<evidence type="ECO:0000256" key="8">
    <source>
        <dbReference type="SAM" id="Phobius"/>
    </source>
</evidence>
<keyword evidence="2" id="KW-1003">Cell membrane</keyword>
<accession>A0A8E6B9P7</accession>
<gene>
    <name evidence="9" type="ORF">KIH39_04265</name>
</gene>
<comment type="subcellular location">
    <subcellularLocation>
        <location evidence="1">Cell membrane</location>
        <topology evidence="1">Multi-pass membrane protein</topology>
    </subcellularLocation>
</comment>
<feature type="transmembrane region" description="Helical" evidence="8">
    <location>
        <begin position="16"/>
        <end position="35"/>
    </location>
</feature>
<dbReference type="InterPro" id="IPR018584">
    <property type="entry name" value="GT87"/>
</dbReference>